<protein>
    <submittedName>
        <fullName evidence="1">Uncharacterized protein</fullName>
    </submittedName>
</protein>
<organism evidence="1">
    <name type="scientific">Siphoviridae sp. cto3L1</name>
    <dbReference type="NCBI Taxonomy" id="2827942"/>
    <lineage>
        <taxon>Viruses</taxon>
        <taxon>Duplodnaviria</taxon>
        <taxon>Heunggongvirae</taxon>
        <taxon>Uroviricota</taxon>
        <taxon>Caudoviricetes</taxon>
    </lineage>
</organism>
<dbReference type="EMBL" id="BK032650">
    <property type="protein sequence ID" value="DAF53242.1"/>
    <property type="molecule type" value="Genomic_DNA"/>
</dbReference>
<sequence>MRHKPYSMLRKPHFGMICKLINIVVTFRLRDYNN</sequence>
<reference evidence="1" key="1">
    <citation type="journal article" date="2021" name="Proc. Natl. Acad. Sci. U.S.A.">
        <title>A Catalog of Tens of Thousands of Viruses from Human Metagenomes Reveals Hidden Associations with Chronic Diseases.</title>
        <authorList>
            <person name="Tisza M.J."/>
            <person name="Buck C.B."/>
        </authorList>
    </citation>
    <scope>NUCLEOTIDE SEQUENCE</scope>
    <source>
        <strain evidence="1">Cto3L1</strain>
    </source>
</reference>
<accession>A0A8S5SRN6</accession>
<evidence type="ECO:0000313" key="1">
    <source>
        <dbReference type="EMBL" id="DAF53242.1"/>
    </source>
</evidence>
<proteinExistence type="predicted"/>
<name>A0A8S5SRN6_9CAUD</name>